<feature type="region of interest" description="Disordered" evidence="2">
    <location>
        <begin position="1"/>
        <end position="96"/>
    </location>
</feature>
<proteinExistence type="inferred from homology"/>
<feature type="region of interest" description="Disordered" evidence="2">
    <location>
        <begin position="358"/>
        <end position="428"/>
    </location>
</feature>
<dbReference type="Proteomes" id="UP001497453">
    <property type="component" value="Chromosome 7"/>
</dbReference>
<reference evidence="5" key="1">
    <citation type="submission" date="2024-04" db="EMBL/GenBank/DDBJ databases">
        <authorList>
            <person name="Shaw F."/>
            <person name="Minotto A."/>
        </authorList>
    </citation>
    <scope>NUCLEOTIDE SEQUENCE [LARGE SCALE GENOMIC DNA]</scope>
</reference>
<evidence type="ECO:0000313" key="4">
    <source>
        <dbReference type="EMBL" id="CAL1712595.1"/>
    </source>
</evidence>
<gene>
    <name evidence="4" type="ORF">GFSPODELE1_LOCUS8895</name>
</gene>
<dbReference type="PANTHER" id="PTHR18884">
    <property type="entry name" value="SEPTIN"/>
    <property type="match status" value="1"/>
</dbReference>
<accession>A0ABP1DXR5</accession>
<organism evidence="4 5">
    <name type="scientific">Somion occarium</name>
    <dbReference type="NCBI Taxonomy" id="3059160"/>
    <lineage>
        <taxon>Eukaryota</taxon>
        <taxon>Fungi</taxon>
        <taxon>Dikarya</taxon>
        <taxon>Basidiomycota</taxon>
        <taxon>Agaricomycotina</taxon>
        <taxon>Agaricomycetes</taxon>
        <taxon>Polyporales</taxon>
        <taxon>Cerrenaceae</taxon>
        <taxon>Somion</taxon>
    </lineage>
</organism>
<evidence type="ECO:0000313" key="5">
    <source>
        <dbReference type="Proteomes" id="UP001497453"/>
    </source>
</evidence>
<feature type="compositionally biased region" description="Polar residues" evidence="2">
    <location>
        <begin position="13"/>
        <end position="23"/>
    </location>
</feature>
<keyword evidence="1" id="KW-0342">GTP-binding</keyword>
<dbReference type="InterPro" id="IPR030379">
    <property type="entry name" value="G_SEPTIN_dom"/>
</dbReference>
<evidence type="ECO:0000256" key="1">
    <source>
        <dbReference type="RuleBase" id="RU004560"/>
    </source>
</evidence>
<dbReference type="SUPFAM" id="SSF52540">
    <property type="entry name" value="P-loop containing nucleoside triphosphate hydrolases"/>
    <property type="match status" value="1"/>
</dbReference>
<keyword evidence="1" id="KW-0547">Nucleotide-binding</keyword>
<evidence type="ECO:0000259" key="3">
    <source>
        <dbReference type="PROSITE" id="PS51719"/>
    </source>
</evidence>
<feature type="compositionally biased region" description="Acidic residues" evidence="2">
    <location>
        <begin position="291"/>
        <end position="300"/>
    </location>
</feature>
<feature type="compositionally biased region" description="Basic and acidic residues" evidence="2">
    <location>
        <begin position="411"/>
        <end position="424"/>
    </location>
</feature>
<feature type="region of interest" description="Disordered" evidence="2">
    <location>
        <begin position="500"/>
        <end position="547"/>
    </location>
</feature>
<dbReference type="Pfam" id="PF00735">
    <property type="entry name" value="Septin"/>
    <property type="match status" value="3"/>
</dbReference>
<feature type="compositionally biased region" description="Polar residues" evidence="2">
    <location>
        <begin position="75"/>
        <end position="92"/>
    </location>
</feature>
<dbReference type="Gene3D" id="3.40.50.300">
    <property type="entry name" value="P-loop containing nucleotide triphosphate hydrolases"/>
    <property type="match status" value="1"/>
</dbReference>
<feature type="domain" description="Septin-type G" evidence="3">
    <location>
        <begin position="120"/>
        <end position="622"/>
    </location>
</feature>
<comment type="similarity">
    <text evidence="1">Belongs to the TRAFAC class TrmE-Era-EngA-EngB-Septin-like GTPase superfamily. Septin GTPase family.</text>
</comment>
<dbReference type="EMBL" id="OZ037950">
    <property type="protein sequence ID" value="CAL1712595.1"/>
    <property type="molecule type" value="Genomic_DNA"/>
</dbReference>
<feature type="compositionally biased region" description="Polar residues" evidence="2">
    <location>
        <begin position="378"/>
        <end position="395"/>
    </location>
</feature>
<evidence type="ECO:0000256" key="2">
    <source>
        <dbReference type="SAM" id="MobiDB-lite"/>
    </source>
</evidence>
<protein>
    <recommendedName>
        <fullName evidence="3">Septin-type G domain-containing protein</fullName>
    </recommendedName>
</protein>
<dbReference type="InterPro" id="IPR027417">
    <property type="entry name" value="P-loop_NTPase"/>
</dbReference>
<feature type="compositionally biased region" description="Polar residues" evidence="2">
    <location>
        <begin position="537"/>
        <end position="547"/>
    </location>
</feature>
<sequence>MFSFRRKPKKDANQQPQIRTSPSLPELSAQGIPWPESLVDPSALPEPVSPSKGAERTKFNSERSGVPAFHRPWVSSGNGRDSPSGGTISSLYMSHPPSAFENRKGSFFKRSRPSQRKARNPTTFNVMVVGAQGTGKTSLLRLLLDTADISPTATPDQKANMERFLKGSTKRTDSIQTACVEICESKYDRVLLSVVDTPGLDFQNGHELKLERQVTHIVKYMDTQFFDTLSEESKVVRQSKGDQHIHLCIYTIDPSSIMTASARRVLSALPTQTRSEATVSHKPHDISATQEFEDEDSEDEDDWVNLTISPADIRVIRRLAKKANVLPVIARADSLTNEKLESIKKVIRRDLDAAGLDFGVFGPAKTEDTTPKPETHQEQVNGDSNTNGHAQANGTSNGNGHHANGGGGGDAEEHSADEQEERRSRPVIKLRAIRLPKRLSRSRSRLELAESENEPTTAEITDNESVASIRFSAHVVAKTDLSEILPFALIAPEHVQRRRALKAAPPPASISEDQHSESAHTDAVTSPSEDGHAMSVAESTLTSPTSPSMNSLRNFSYLSGPPADLRGVFVRRYRWGTIDVLSPEHCDFAALRTAVLSTHMKMLKIRTKEVLYEKFRTEKLLARRATQNIGEQETRRLLEDLGL</sequence>
<keyword evidence="5" id="KW-1185">Reference proteome</keyword>
<name>A0ABP1DXR5_9APHY</name>
<feature type="compositionally biased region" description="Basic and acidic residues" evidence="2">
    <location>
        <begin position="365"/>
        <end position="377"/>
    </location>
</feature>
<feature type="region of interest" description="Disordered" evidence="2">
    <location>
        <begin position="273"/>
        <end position="300"/>
    </location>
</feature>
<feature type="region of interest" description="Disordered" evidence="2">
    <location>
        <begin position="442"/>
        <end position="461"/>
    </location>
</feature>
<dbReference type="PROSITE" id="PS51719">
    <property type="entry name" value="G_SEPTIN"/>
    <property type="match status" value="1"/>
</dbReference>